<dbReference type="PANTHER" id="PTHR12304">
    <property type="entry name" value="INOSINE-URIDINE PREFERRING NUCLEOSIDE HYDROLASE"/>
    <property type="match status" value="1"/>
</dbReference>
<evidence type="ECO:0000256" key="1">
    <source>
        <dbReference type="ARBA" id="ARBA00022801"/>
    </source>
</evidence>
<dbReference type="AlphaFoldDB" id="A0A9X3M919"/>
<sequence length="378" mass="39933">MIGIMTSRSADTTKSPTAPANPVSAPANSANSAKQVNATGNPANRVKVVADVDTGIDDALALTYLAYLHASGRIELGVTTSAGNCGAAQAAANSADVLAACGVDVPVLAGAAQPVSVELVTTPETHGPTGLGHYITSADPAGYPPNVEEAVASWEGADYLLIAGPATNLAWALEHCPDVLDGTEICLMTGAFNYPGNTTPLAEWNAWVDPHALGYSLERLAQRLQRGLAQRSQRRQPQGSAGLPTLCPLNVTETVLLYPDRLERWLEGSEGEEVASTRKQLKHLLSEALRFYFEFHQTVGVGYCAQIHDLAAAMVMLGRVPFSVRAGAVEVEAESALTRGATLVDWDGGYWQKPANAKILQGLDPLDVFAEFERVVFG</sequence>
<evidence type="ECO:0000313" key="5">
    <source>
        <dbReference type="EMBL" id="MCZ9304963.1"/>
    </source>
</evidence>
<feature type="compositionally biased region" description="Low complexity" evidence="3">
    <location>
        <begin position="18"/>
        <end position="33"/>
    </location>
</feature>
<keyword evidence="1 5" id="KW-0378">Hydrolase</keyword>
<dbReference type="EMBL" id="JAKMUV010000004">
    <property type="protein sequence ID" value="MCZ9304963.1"/>
    <property type="molecule type" value="Genomic_DNA"/>
</dbReference>
<evidence type="ECO:0000256" key="2">
    <source>
        <dbReference type="ARBA" id="ARBA00023295"/>
    </source>
</evidence>
<dbReference type="InterPro" id="IPR023186">
    <property type="entry name" value="IUNH"/>
</dbReference>
<dbReference type="GO" id="GO:0005829">
    <property type="term" value="C:cytosol"/>
    <property type="evidence" value="ECO:0007669"/>
    <property type="project" value="TreeGrafter"/>
</dbReference>
<proteinExistence type="predicted"/>
<dbReference type="InterPro" id="IPR036452">
    <property type="entry name" value="Ribo_hydro-like"/>
</dbReference>
<dbReference type="GO" id="GO:0006152">
    <property type="term" value="P:purine nucleoside catabolic process"/>
    <property type="evidence" value="ECO:0007669"/>
    <property type="project" value="TreeGrafter"/>
</dbReference>
<feature type="region of interest" description="Disordered" evidence="3">
    <location>
        <begin position="1"/>
        <end position="39"/>
    </location>
</feature>
<gene>
    <name evidence="5" type="ORF">L8U58_05340</name>
</gene>
<dbReference type="InterPro" id="IPR001910">
    <property type="entry name" value="Inosine/uridine_hydrolase_dom"/>
</dbReference>
<dbReference type="RefSeq" id="WP_269954858.1">
    <property type="nucleotide sequence ID" value="NZ_JAKMUV010000004.1"/>
</dbReference>
<accession>A0A9X3M919</accession>
<dbReference type="Pfam" id="PF01156">
    <property type="entry name" value="IU_nuc_hydro"/>
    <property type="match status" value="1"/>
</dbReference>
<dbReference type="GO" id="GO:0008477">
    <property type="term" value="F:purine nucleosidase activity"/>
    <property type="evidence" value="ECO:0007669"/>
    <property type="project" value="TreeGrafter"/>
</dbReference>
<keyword evidence="6" id="KW-1185">Reference proteome</keyword>
<dbReference type="Gene3D" id="3.90.245.10">
    <property type="entry name" value="Ribonucleoside hydrolase-like"/>
    <property type="match status" value="1"/>
</dbReference>
<keyword evidence="2" id="KW-0326">Glycosidase</keyword>
<dbReference type="PANTHER" id="PTHR12304:SF4">
    <property type="entry name" value="URIDINE NUCLEOSIDASE"/>
    <property type="match status" value="1"/>
</dbReference>
<dbReference type="SUPFAM" id="SSF53590">
    <property type="entry name" value="Nucleoside hydrolase"/>
    <property type="match status" value="1"/>
</dbReference>
<name>A0A9X3M919_9CORY</name>
<feature type="compositionally biased region" description="Polar residues" evidence="3">
    <location>
        <begin position="1"/>
        <end position="16"/>
    </location>
</feature>
<evidence type="ECO:0000256" key="3">
    <source>
        <dbReference type="SAM" id="MobiDB-lite"/>
    </source>
</evidence>
<evidence type="ECO:0000313" key="6">
    <source>
        <dbReference type="Proteomes" id="UP001146505"/>
    </source>
</evidence>
<dbReference type="Proteomes" id="UP001146505">
    <property type="component" value="Unassembled WGS sequence"/>
</dbReference>
<protein>
    <submittedName>
        <fullName evidence="5">Nucleoside hydrolase</fullName>
    </submittedName>
</protein>
<comment type="caution">
    <text evidence="5">The sequence shown here is derived from an EMBL/GenBank/DDBJ whole genome shotgun (WGS) entry which is preliminary data.</text>
</comment>
<reference evidence="5" key="1">
    <citation type="submission" date="2022-02" db="EMBL/GenBank/DDBJ databases">
        <title>Corynebacterium sp. from urogenital microbiome.</title>
        <authorList>
            <person name="Cappelli E.A."/>
            <person name="Ribeiro T.G."/>
            <person name="Peixe L."/>
        </authorList>
    </citation>
    <scope>NUCLEOTIDE SEQUENCE</scope>
    <source>
        <strain evidence="5">C9Ua_112</strain>
    </source>
</reference>
<evidence type="ECO:0000259" key="4">
    <source>
        <dbReference type="Pfam" id="PF01156"/>
    </source>
</evidence>
<organism evidence="5 6">
    <name type="scientific">Corynebacterium macclintockiae</name>
    <dbReference type="NCBI Taxonomy" id="2913501"/>
    <lineage>
        <taxon>Bacteria</taxon>
        <taxon>Bacillati</taxon>
        <taxon>Actinomycetota</taxon>
        <taxon>Actinomycetes</taxon>
        <taxon>Mycobacteriales</taxon>
        <taxon>Corynebacteriaceae</taxon>
        <taxon>Corynebacterium</taxon>
    </lineage>
</organism>
<dbReference type="GeneID" id="301812964"/>
<feature type="domain" description="Inosine/uridine-preferring nucleoside hydrolase" evidence="4">
    <location>
        <begin position="48"/>
        <end position="365"/>
    </location>
</feature>